<dbReference type="EMBL" id="NEMB01000003">
    <property type="protein sequence ID" value="PQQ66915.1"/>
    <property type="molecule type" value="Genomic_DNA"/>
</dbReference>
<reference evidence="1 2" key="1">
    <citation type="journal article" date="2018" name="Syst. Appl. Microbiol.">
        <title>Characterization and high-quality draft genome sequence of Herbivorax saccincola A7, an anaerobic, alkaliphilic, thermophilic, cellulolytic, and xylanolytic bacterium.</title>
        <authorList>
            <person name="Aikawa S."/>
            <person name="Baramee S."/>
            <person name="Sermsathanaswadi J."/>
            <person name="Thianheng P."/>
            <person name="Tachaapaikoon C."/>
            <person name="Shikata A."/>
            <person name="Waeonukul R."/>
            <person name="Pason P."/>
            <person name="Ratanakhanokchai K."/>
            <person name="Kosugi A."/>
        </authorList>
    </citation>
    <scope>NUCLEOTIDE SEQUENCE [LARGE SCALE GENOMIC DNA]</scope>
    <source>
        <strain evidence="1 2">A7</strain>
    </source>
</reference>
<accession>A0A2S8RAV4</accession>
<proteinExistence type="predicted"/>
<dbReference type="AlphaFoldDB" id="A0A2S8RAV4"/>
<evidence type="ECO:0000313" key="2">
    <source>
        <dbReference type="Proteomes" id="UP000239720"/>
    </source>
</evidence>
<dbReference type="Proteomes" id="UP000239720">
    <property type="component" value="Unassembled WGS sequence"/>
</dbReference>
<evidence type="ECO:0000313" key="1">
    <source>
        <dbReference type="EMBL" id="PQQ66915.1"/>
    </source>
</evidence>
<dbReference type="OrthoDB" id="2620249at2"/>
<protein>
    <submittedName>
        <fullName evidence="1">Uncharacterized protein</fullName>
    </submittedName>
</protein>
<organism evidence="1 2">
    <name type="scientific">Acetivibrio saccincola</name>
    <dbReference type="NCBI Taxonomy" id="1677857"/>
    <lineage>
        <taxon>Bacteria</taxon>
        <taxon>Bacillati</taxon>
        <taxon>Bacillota</taxon>
        <taxon>Clostridia</taxon>
        <taxon>Eubacteriales</taxon>
        <taxon>Oscillospiraceae</taxon>
        <taxon>Acetivibrio</taxon>
    </lineage>
</organism>
<sequence>MSEAIKNENVENISLTIYYMSPFILTRQPLSVNDLINSSKAQKIVIEGDSLKEHIALFEQIENDDLIPVKDKSYIDARLYYVLESKKNGELLDVSMWGGENNSIFVNGVEIIENDIFYDVVKPFLSKDAIKELENYVAGIWPE</sequence>
<dbReference type="RefSeq" id="WP_101299700.1">
    <property type="nucleotide sequence ID" value="NZ_CP025197.1"/>
</dbReference>
<comment type="caution">
    <text evidence="1">The sequence shown here is derived from an EMBL/GenBank/DDBJ whole genome shotgun (WGS) entry which is preliminary data.</text>
</comment>
<name>A0A2S8RAV4_9FIRM</name>
<gene>
    <name evidence="1" type="ORF">B9R14_09275</name>
</gene>